<comment type="similarity">
    <text evidence="6">Belongs to the peptidase S1 family. CLIP subfamily.</text>
</comment>
<proteinExistence type="inferred from homology"/>
<dbReference type="PROSITE" id="PS51888">
    <property type="entry name" value="CLIP"/>
    <property type="match status" value="1"/>
</dbReference>
<keyword evidence="13" id="KW-1185">Reference proteome</keyword>
<evidence type="ECO:0008006" key="14">
    <source>
        <dbReference type="Google" id="ProtNLM"/>
    </source>
</evidence>
<dbReference type="PROSITE" id="PS50240">
    <property type="entry name" value="TRYPSIN_DOM"/>
    <property type="match status" value="1"/>
</dbReference>
<feature type="compositionally biased region" description="Pro residues" evidence="8">
    <location>
        <begin position="437"/>
        <end position="447"/>
    </location>
</feature>
<dbReference type="InterPro" id="IPR009003">
    <property type="entry name" value="Peptidase_S1_PA"/>
</dbReference>
<evidence type="ECO:0000256" key="4">
    <source>
        <dbReference type="ARBA" id="ARBA00022825"/>
    </source>
</evidence>
<dbReference type="InterPro" id="IPR033116">
    <property type="entry name" value="TRYPSIN_SER"/>
</dbReference>
<keyword evidence="1 7" id="KW-0645">Protease</keyword>
<dbReference type="InterPro" id="IPR018114">
    <property type="entry name" value="TRYPSIN_HIS"/>
</dbReference>
<dbReference type="CDD" id="cd00190">
    <property type="entry name" value="Tryp_SPc"/>
    <property type="match status" value="1"/>
</dbReference>
<evidence type="ECO:0000256" key="3">
    <source>
        <dbReference type="ARBA" id="ARBA00022801"/>
    </source>
</evidence>
<dbReference type="InterPro" id="IPR001254">
    <property type="entry name" value="Trypsin_dom"/>
</dbReference>
<evidence type="ECO:0000256" key="9">
    <source>
        <dbReference type="SAM" id="SignalP"/>
    </source>
</evidence>
<name>A0ABR3HCQ3_LOXSC</name>
<feature type="domain" description="Peptidase S1" evidence="10">
    <location>
        <begin position="492"/>
        <end position="741"/>
    </location>
</feature>
<dbReference type="EMBL" id="JBEUOH010000021">
    <property type="protein sequence ID" value="KAL0868194.1"/>
    <property type="molecule type" value="Genomic_DNA"/>
</dbReference>
<dbReference type="PROSITE" id="PS00134">
    <property type="entry name" value="TRYPSIN_HIS"/>
    <property type="match status" value="1"/>
</dbReference>
<dbReference type="Pfam" id="PF00089">
    <property type="entry name" value="Trypsin"/>
    <property type="match status" value="1"/>
</dbReference>
<comment type="caution">
    <text evidence="12">The sequence shown here is derived from an EMBL/GenBank/DDBJ whole genome shotgun (WGS) entry which is preliminary data.</text>
</comment>
<dbReference type="InterPro" id="IPR038565">
    <property type="entry name" value="CLIP_sf"/>
</dbReference>
<dbReference type="PANTHER" id="PTHR24252">
    <property type="entry name" value="ACROSIN-RELATED"/>
    <property type="match status" value="1"/>
</dbReference>
<keyword evidence="5" id="KW-1015">Disulfide bond</keyword>
<dbReference type="SUPFAM" id="SSF50494">
    <property type="entry name" value="Trypsin-like serine proteases"/>
    <property type="match status" value="1"/>
</dbReference>
<evidence type="ECO:0000313" key="13">
    <source>
        <dbReference type="Proteomes" id="UP001549920"/>
    </source>
</evidence>
<dbReference type="Gene3D" id="2.40.10.10">
    <property type="entry name" value="Trypsin-like serine proteases"/>
    <property type="match status" value="2"/>
</dbReference>
<evidence type="ECO:0000313" key="12">
    <source>
        <dbReference type="EMBL" id="KAL0868194.1"/>
    </source>
</evidence>
<reference evidence="12 13" key="1">
    <citation type="submission" date="2024-06" db="EMBL/GenBank/DDBJ databases">
        <title>A chromosome-level genome assembly of beet webworm, Loxostege sticticalis.</title>
        <authorList>
            <person name="Zhang Y."/>
        </authorList>
    </citation>
    <scope>NUCLEOTIDE SEQUENCE [LARGE SCALE GENOMIC DNA]</scope>
    <source>
        <strain evidence="12">AQ026</strain>
        <tissue evidence="12">Whole body</tissue>
    </source>
</reference>
<keyword evidence="4 7" id="KW-0720">Serine protease</keyword>
<evidence type="ECO:0000256" key="7">
    <source>
        <dbReference type="RuleBase" id="RU363034"/>
    </source>
</evidence>
<dbReference type="Gene3D" id="3.30.1640.30">
    <property type="match status" value="1"/>
</dbReference>
<dbReference type="PANTHER" id="PTHR24252:SF7">
    <property type="entry name" value="HYALIN"/>
    <property type="match status" value="1"/>
</dbReference>
<organism evidence="12 13">
    <name type="scientific">Loxostege sticticalis</name>
    <name type="common">Beet webworm moth</name>
    <dbReference type="NCBI Taxonomy" id="481309"/>
    <lineage>
        <taxon>Eukaryota</taxon>
        <taxon>Metazoa</taxon>
        <taxon>Ecdysozoa</taxon>
        <taxon>Arthropoda</taxon>
        <taxon>Hexapoda</taxon>
        <taxon>Insecta</taxon>
        <taxon>Pterygota</taxon>
        <taxon>Neoptera</taxon>
        <taxon>Endopterygota</taxon>
        <taxon>Lepidoptera</taxon>
        <taxon>Glossata</taxon>
        <taxon>Ditrysia</taxon>
        <taxon>Pyraloidea</taxon>
        <taxon>Crambidae</taxon>
        <taxon>Pyraustinae</taxon>
        <taxon>Loxostege</taxon>
    </lineage>
</organism>
<feature type="compositionally biased region" description="Gly residues" evidence="8">
    <location>
        <begin position="96"/>
        <end position="107"/>
    </location>
</feature>
<feature type="compositionally biased region" description="Polar residues" evidence="8">
    <location>
        <begin position="453"/>
        <end position="465"/>
    </location>
</feature>
<dbReference type="SMART" id="SM00680">
    <property type="entry name" value="CLIP"/>
    <property type="match status" value="1"/>
</dbReference>
<feature type="compositionally biased region" description="Polar residues" evidence="8">
    <location>
        <begin position="143"/>
        <end position="162"/>
    </location>
</feature>
<dbReference type="PROSITE" id="PS00135">
    <property type="entry name" value="TRYPSIN_SER"/>
    <property type="match status" value="1"/>
</dbReference>
<feature type="region of interest" description="Disordered" evidence="8">
    <location>
        <begin position="437"/>
        <end position="465"/>
    </location>
</feature>
<feature type="compositionally biased region" description="Low complexity" evidence="8">
    <location>
        <begin position="108"/>
        <end position="128"/>
    </location>
</feature>
<dbReference type="SMART" id="SM00020">
    <property type="entry name" value="Tryp_SPc"/>
    <property type="match status" value="1"/>
</dbReference>
<dbReference type="Proteomes" id="UP001549920">
    <property type="component" value="Unassembled WGS sequence"/>
</dbReference>
<evidence type="ECO:0000256" key="2">
    <source>
        <dbReference type="ARBA" id="ARBA00022729"/>
    </source>
</evidence>
<sequence length="743" mass="80605">MAYVIQLMCICLCVSFVRCQFGFFPQRDERRYDTPFQNGLQNLFSPRRITERLTSFLHLRPENQNSNPAYVFPFRRPGITTDNQQTNNYPNQNGQNYGGNNQGGYGFQNGNQGYDNNQGYQNNENNGNPIAFPTSRPDGTAVNFVNNNGGVYSESNPPNNNEGTPVNFVNYVNGQYTESNPSSNNNQMYQPNNGEYNPVNNNEGTPINFVNNVNGQYMESNPSNNNGEFTQEGKEIDDSNVSFGEADPGNGFPIVPPVQNGFNNEPPATTGNNGIPNTPPAGILSEPPAGIPNSPPQGIPNVPPAGIPNVPPAGIPNVPPAGIPNVPPPGIPDVPPAGIPNVPPPPPSGQTELQALTPVPDTEKRNNFNFGAAGLFKETCQTIDGGVGSCISILQCQPYLKVLKESRTNQKAVQILRQAHCGFEGNNPKVCCPLPGIPATPPTPPPTTTTTTVAPQNPDPQTNPSNLDPSDFVPAFPDPPECGYSNASFSRVVGGVPAKLGDFPWMALLGYKRGTGTRWLCGGSLISSKHVLTAAHCINGHEADLYVVRLGELDLEREDEGATPVDVLIKYKIKHEEYSPTAFTNDIGILVLDKEMSFTDLIRPICIPKDSELRARSFENYTPIIAGWGDTEFRGPSASHLQALQLPVLSNDFCANAYKNYKNQRIDERVLCAGYKVGGKDACQGDSGGPLMQPIWNTQDYSTHFYQIGVVSFGRKCAEAGFPGVYTRVTHFVPWLEQKVTGA</sequence>
<feature type="domain" description="Clip" evidence="11">
    <location>
        <begin position="379"/>
        <end position="432"/>
    </location>
</feature>
<accession>A0ABR3HCQ3</accession>
<keyword evidence="3 7" id="KW-0378">Hydrolase</keyword>
<evidence type="ECO:0000259" key="11">
    <source>
        <dbReference type="PROSITE" id="PS51888"/>
    </source>
</evidence>
<dbReference type="InterPro" id="IPR022700">
    <property type="entry name" value="CLIP"/>
</dbReference>
<dbReference type="Pfam" id="PF12032">
    <property type="entry name" value="CLIP"/>
    <property type="match status" value="1"/>
</dbReference>
<protein>
    <recommendedName>
        <fullName evidence="14">CLIP domain-containing serine protease</fullName>
    </recommendedName>
</protein>
<feature type="region of interest" description="Disordered" evidence="8">
    <location>
        <begin position="91"/>
        <end position="162"/>
    </location>
</feature>
<dbReference type="PRINTS" id="PR00722">
    <property type="entry name" value="CHYMOTRYPSIN"/>
</dbReference>
<feature type="chain" id="PRO_5045398690" description="CLIP domain-containing serine protease" evidence="9">
    <location>
        <begin position="20"/>
        <end position="743"/>
    </location>
</feature>
<evidence type="ECO:0000256" key="5">
    <source>
        <dbReference type="ARBA" id="ARBA00023157"/>
    </source>
</evidence>
<evidence type="ECO:0000256" key="1">
    <source>
        <dbReference type="ARBA" id="ARBA00022670"/>
    </source>
</evidence>
<dbReference type="InterPro" id="IPR001314">
    <property type="entry name" value="Peptidase_S1A"/>
</dbReference>
<evidence type="ECO:0000256" key="8">
    <source>
        <dbReference type="SAM" id="MobiDB-lite"/>
    </source>
</evidence>
<evidence type="ECO:0000256" key="6">
    <source>
        <dbReference type="ARBA" id="ARBA00024195"/>
    </source>
</evidence>
<gene>
    <name evidence="12" type="ORF">ABMA27_007736</name>
</gene>
<evidence type="ECO:0000259" key="10">
    <source>
        <dbReference type="PROSITE" id="PS50240"/>
    </source>
</evidence>
<dbReference type="InterPro" id="IPR043504">
    <property type="entry name" value="Peptidase_S1_PA_chymotrypsin"/>
</dbReference>
<feature type="signal peptide" evidence="9">
    <location>
        <begin position="1"/>
        <end position="19"/>
    </location>
</feature>
<keyword evidence="2 9" id="KW-0732">Signal</keyword>